<proteinExistence type="inferred from homology"/>
<dbReference type="RefSeq" id="WP_116553531.1">
    <property type="nucleotide sequence ID" value="NZ_QCZG01000004.1"/>
</dbReference>
<feature type="site" description="Positions MEP for the nucleophilic attack" evidence="7">
    <location>
        <position position="210"/>
    </location>
</feature>
<keyword evidence="5 7" id="KW-0548">Nucleotidyltransferase</keyword>
<gene>
    <name evidence="7" type="primary">ispD</name>
    <name evidence="8" type="ORF">DCC39_03670</name>
</gene>
<dbReference type="PANTHER" id="PTHR32125:SF4">
    <property type="entry name" value="2-C-METHYL-D-ERYTHRITOL 4-PHOSPHATE CYTIDYLYLTRANSFERASE, CHLOROPLASTIC"/>
    <property type="match status" value="1"/>
</dbReference>
<dbReference type="InterPro" id="IPR001228">
    <property type="entry name" value="IspD"/>
</dbReference>
<dbReference type="UniPathway" id="UPA00056">
    <property type="reaction ID" value="UER00093"/>
</dbReference>
<dbReference type="CDD" id="cd02516">
    <property type="entry name" value="CDP-ME_synthetase"/>
    <property type="match status" value="1"/>
</dbReference>
<dbReference type="GO" id="GO:0019288">
    <property type="term" value="P:isopentenyl diphosphate biosynthetic process, methylerythritol 4-phosphate pathway"/>
    <property type="evidence" value="ECO:0007669"/>
    <property type="project" value="UniProtKB-UniRule"/>
</dbReference>
<dbReference type="Gene3D" id="3.90.550.10">
    <property type="entry name" value="Spore Coat Polysaccharide Biosynthesis Protein SpsA, Chain A"/>
    <property type="match status" value="1"/>
</dbReference>
<dbReference type="PROSITE" id="PS01295">
    <property type="entry name" value="ISPD"/>
    <property type="match status" value="1"/>
</dbReference>
<feature type="site" description="Positions MEP for the nucleophilic attack" evidence="7">
    <location>
        <position position="154"/>
    </location>
</feature>
<reference evidence="8 9" key="1">
    <citation type="submission" date="2018-04" db="EMBL/GenBank/DDBJ databases">
        <title>Camelliibacillus theae gen. nov., sp. nov., isolated from Pu'er tea.</title>
        <authorList>
            <person name="Niu L."/>
        </authorList>
    </citation>
    <scope>NUCLEOTIDE SEQUENCE [LARGE SCALE GENOMIC DNA]</scope>
    <source>
        <strain evidence="8 9">T8</strain>
    </source>
</reference>
<keyword evidence="4 7" id="KW-0808">Transferase</keyword>
<comment type="catalytic activity">
    <reaction evidence="1 7">
        <text>2-C-methyl-D-erythritol 4-phosphate + CTP + H(+) = 4-CDP-2-C-methyl-D-erythritol + diphosphate</text>
        <dbReference type="Rhea" id="RHEA:13429"/>
        <dbReference type="ChEBI" id="CHEBI:15378"/>
        <dbReference type="ChEBI" id="CHEBI:33019"/>
        <dbReference type="ChEBI" id="CHEBI:37563"/>
        <dbReference type="ChEBI" id="CHEBI:57823"/>
        <dbReference type="ChEBI" id="CHEBI:58262"/>
        <dbReference type="EC" id="2.7.7.60"/>
    </reaction>
</comment>
<dbReference type="GO" id="GO:0050518">
    <property type="term" value="F:2-C-methyl-D-erythritol 4-phosphate cytidylyltransferase activity"/>
    <property type="evidence" value="ECO:0007669"/>
    <property type="project" value="UniProtKB-UniRule"/>
</dbReference>
<dbReference type="Pfam" id="PF01128">
    <property type="entry name" value="IspD"/>
    <property type="match status" value="1"/>
</dbReference>
<keyword evidence="9" id="KW-1185">Reference proteome</keyword>
<dbReference type="EMBL" id="QCZG01000004">
    <property type="protein sequence ID" value="PWA12977.1"/>
    <property type="molecule type" value="Genomic_DNA"/>
</dbReference>
<evidence type="ECO:0000256" key="6">
    <source>
        <dbReference type="ARBA" id="ARBA00023229"/>
    </source>
</evidence>
<sequence>MEYRVVIPAAGQGKRMKAGKNKQFILLEDQPVIVHTLNVFQNDPNCIGIILVINEKEKKEFCELVDANKLSKVSHILNGGKERQDSVYKGLKALPGEEDGVVLIHDGARPFVTCDMITRVAKKAAAKGAAVLAVPLKDTIKSGNDGIVLKTLNRSSLWAVQTPQAFRSSIIIKAYEHAERCGITATDDASLVEELGYEVSIVLGEEYNIKLTTPYDLSMAEVILKWKENKG</sequence>
<dbReference type="NCBIfam" id="TIGR00453">
    <property type="entry name" value="ispD"/>
    <property type="match status" value="1"/>
</dbReference>
<dbReference type="HAMAP" id="MF_00108">
    <property type="entry name" value="IspD"/>
    <property type="match status" value="1"/>
</dbReference>
<comment type="caution">
    <text evidence="8">The sequence shown here is derived from an EMBL/GenBank/DDBJ whole genome shotgun (WGS) entry which is preliminary data.</text>
</comment>
<comment type="function">
    <text evidence="7">Catalyzes the formation of 4-diphosphocytidyl-2-C-methyl-D-erythritol from CTP and 2-C-methyl-D-erythritol 4-phosphate (MEP).</text>
</comment>
<feature type="site" description="Transition state stabilizer" evidence="7">
    <location>
        <position position="15"/>
    </location>
</feature>
<comment type="similarity">
    <text evidence="3 7">Belongs to the IspD/TarI cytidylyltransferase family. IspD subfamily.</text>
</comment>
<protein>
    <recommendedName>
        <fullName evidence="7">2-C-methyl-D-erythritol 4-phosphate cytidylyltransferase</fullName>
        <ecNumber evidence="7">2.7.7.60</ecNumber>
    </recommendedName>
    <alternativeName>
        <fullName evidence="7">4-diphosphocytidyl-2C-methyl-D-erythritol synthase</fullName>
    </alternativeName>
    <alternativeName>
        <fullName evidence="7">MEP cytidylyltransferase</fullName>
        <shortName evidence="7">MCT</shortName>
    </alternativeName>
</protein>
<dbReference type="EC" id="2.7.7.60" evidence="7"/>
<dbReference type="InterPro" id="IPR029044">
    <property type="entry name" value="Nucleotide-diphossugar_trans"/>
</dbReference>
<dbReference type="InterPro" id="IPR034683">
    <property type="entry name" value="IspD/TarI"/>
</dbReference>
<dbReference type="OrthoDB" id="9806837at2"/>
<evidence type="ECO:0000313" key="9">
    <source>
        <dbReference type="Proteomes" id="UP000245998"/>
    </source>
</evidence>
<evidence type="ECO:0000313" key="8">
    <source>
        <dbReference type="EMBL" id="PWA12977.1"/>
    </source>
</evidence>
<dbReference type="PANTHER" id="PTHR32125">
    <property type="entry name" value="2-C-METHYL-D-ERYTHRITOL 4-PHOSPHATE CYTIDYLYLTRANSFERASE, CHLOROPLASTIC"/>
    <property type="match status" value="1"/>
</dbReference>
<dbReference type="InterPro" id="IPR050088">
    <property type="entry name" value="IspD/TarI_cytidylyltransf_bact"/>
</dbReference>
<organism evidence="8 9">
    <name type="scientific">Pueribacillus theae</name>
    <dbReference type="NCBI Taxonomy" id="2171751"/>
    <lineage>
        <taxon>Bacteria</taxon>
        <taxon>Bacillati</taxon>
        <taxon>Bacillota</taxon>
        <taxon>Bacilli</taxon>
        <taxon>Bacillales</taxon>
        <taxon>Bacillaceae</taxon>
        <taxon>Pueribacillus</taxon>
    </lineage>
</organism>
<evidence type="ECO:0000256" key="1">
    <source>
        <dbReference type="ARBA" id="ARBA00001282"/>
    </source>
</evidence>
<feature type="site" description="Transition state stabilizer" evidence="7">
    <location>
        <position position="22"/>
    </location>
</feature>
<dbReference type="InterPro" id="IPR018294">
    <property type="entry name" value="ISPD_synthase_CS"/>
</dbReference>
<dbReference type="FunFam" id="3.90.550.10:FF:000003">
    <property type="entry name" value="2-C-methyl-D-erythritol 4-phosphate cytidylyltransferase"/>
    <property type="match status" value="1"/>
</dbReference>
<dbReference type="Proteomes" id="UP000245998">
    <property type="component" value="Unassembled WGS sequence"/>
</dbReference>
<evidence type="ECO:0000256" key="2">
    <source>
        <dbReference type="ARBA" id="ARBA00004787"/>
    </source>
</evidence>
<comment type="pathway">
    <text evidence="2 7">Isoprenoid biosynthesis; isopentenyl diphosphate biosynthesis via DXP pathway; isopentenyl diphosphate from 1-deoxy-D-xylulose 5-phosphate: step 2/6.</text>
</comment>
<evidence type="ECO:0000256" key="3">
    <source>
        <dbReference type="ARBA" id="ARBA00009789"/>
    </source>
</evidence>
<dbReference type="AlphaFoldDB" id="A0A2U1K627"/>
<evidence type="ECO:0000256" key="7">
    <source>
        <dbReference type="HAMAP-Rule" id="MF_00108"/>
    </source>
</evidence>
<evidence type="ECO:0000256" key="4">
    <source>
        <dbReference type="ARBA" id="ARBA00022679"/>
    </source>
</evidence>
<name>A0A2U1K627_9BACI</name>
<keyword evidence="6 7" id="KW-0414">Isoprene biosynthesis</keyword>
<evidence type="ECO:0000256" key="5">
    <source>
        <dbReference type="ARBA" id="ARBA00022695"/>
    </source>
</evidence>
<accession>A0A2U1K627</accession>
<dbReference type="SUPFAM" id="SSF53448">
    <property type="entry name" value="Nucleotide-diphospho-sugar transferases"/>
    <property type="match status" value="1"/>
</dbReference>